<dbReference type="InterPro" id="IPR014757">
    <property type="entry name" value="Tscrpt_reg_IclR_C"/>
</dbReference>
<dbReference type="OrthoDB" id="9000968at2"/>
<dbReference type="SUPFAM" id="SSF55781">
    <property type="entry name" value="GAF domain-like"/>
    <property type="match status" value="1"/>
</dbReference>
<evidence type="ECO:0000256" key="2">
    <source>
        <dbReference type="ARBA" id="ARBA00023125"/>
    </source>
</evidence>
<evidence type="ECO:0000259" key="5">
    <source>
        <dbReference type="PROSITE" id="PS51078"/>
    </source>
</evidence>
<evidence type="ECO:0000313" key="7">
    <source>
        <dbReference type="Proteomes" id="UP000194161"/>
    </source>
</evidence>
<dbReference type="InterPro" id="IPR050707">
    <property type="entry name" value="HTH_MetabolicPath_Reg"/>
</dbReference>
<dbReference type="EMBL" id="CP021111">
    <property type="protein sequence ID" value="ARP96847.1"/>
    <property type="molecule type" value="Genomic_DNA"/>
</dbReference>
<evidence type="ECO:0000256" key="1">
    <source>
        <dbReference type="ARBA" id="ARBA00023015"/>
    </source>
</evidence>
<dbReference type="PROSITE" id="PS51077">
    <property type="entry name" value="HTH_ICLR"/>
    <property type="match status" value="1"/>
</dbReference>
<dbReference type="AlphaFoldDB" id="A0A1W6ZHU3"/>
<keyword evidence="7" id="KW-1185">Reference proteome</keyword>
<gene>
    <name evidence="6" type="ORF">CAL15_22270</name>
</gene>
<dbReference type="PROSITE" id="PS51078">
    <property type="entry name" value="ICLR_ED"/>
    <property type="match status" value="1"/>
</dbReference>
<dbReference type="Pfam" id="PF09339">
    <property type="entry name" value="HTH_IclR"/>
    <property type="match status" value="1"/>
</dbReference>
<evidence type="ECO:0000256" key="3">
    <source>
        <dbReference type="ARBA" id="ARBA00023163"/>
    </source>
</evidence>
<sequence>MPTDYEVPALRRAHEILRVLAAAHAPVRPQQLAEACGMPRSSLYLLLDSLAQRRWIEKVRDGYVVGLELMTLGAAYLRQDNLEPAFRHAAALFVERHNEVMQLAMLDGADAVYLAREDARRPVRLVSEIGSRLPAHACALGKALLSSLEDGELDQVLPARLAAVTERTCTDRAALLRELEEVRRTGLARDQEEVAAGLHCHAAYVGRTPQGRRIAISSSVPTDRHDAAHLQAVRTGVAQAARQIAARVVAT</sequence>
<dbReference type="InterPro" id="IPR036388">
    <property type="entry name" value="WH-like_DNA-bd_sf"/>
</dbReference>
<accession>A0A1W6ZHU3</accession>
<feature type="domain" description="HTH iclR-type" evidence="4">
    <location>
        <begin position="7"/>
        <end position="67"/>
    </location>
</feature>
<evidence type="ECO:0000313" key="6">
    <source>
        <dbReference type="EMBL" id="ARP96847.1"/>
    </source>
</evidence>
<dbReference type="SUPFAM" id="SSF46785">
    <property type="entry name" value="Winged helix' DNA-binding domain"/>
    <property type="match status" value="1"/>
</dbReference>
<dbReference type="SMART" id="SM00346">
    <property type="entry name" value="HTH_ICLR"/>
    <property type="match status" value="1"/>
</dbReference>
<dbReference type="PANTHER" id="PTHR30136:SF24">
    <property type="entry name" value="HTH-TYPE TRANSCRIPTIONAL REPRESSOR ALLR"/>
    <property type="match status" value="1"/>
</dbReference>
<dbReference type="STRING" id="463040.CAL15_22270"/>
<keyword evidence="1" id="KW-0805">Transcription regulation</keyword>
<dbReference type="Proteomes" id="UP000194161">
    <property type="component" value="Chromosome"/>
</dbReference>
<dbReference type="InterPro" id="IPR005471">
    <property type="entry name" value="Tscrpt_reg_IclR_N"/>
</dbReference>
<evidence type="ECO:0000259" key="4">
    <source>
        <dbReference type="PROSITE" id="PS51077"/>
    </source>
</evidence>
<protein>
    <submittedName>
        <fullName evidence="6">IclR family transcriptional regulator</fullName>
    </submittedName>
</protein>
<dbReference type="PANTHER" id="PTHR30136">
    <property type="entry name" value="HELIX-TURN-HELIX TRANSCRIPTIONAL REGULATOR, ICLR FAMILY"/>
    <property type="match status" value="1"/>
</dbReference>
<dbReference type="GO" id="GO:0045892">
    <property type="term" value="P:negative regulation of DNA-templated transcription"/>
    <property type="evidence" value="ECO:0007669"/>
    <property type="project" value="TreeGrafter"/>
</dbReference>
<proteinExistence type="predicted"/>
<dbReference type="Pfam" id="PF01614">
    <property type="entry name" value="IclR_C"/>
    <property type="match status" value="1"/>
</dbReference>
<organism evidence="6 7">
    <name type="scientific">Bordetella genomosp. 13</name>
    <dbReference type="NCBI Taxonomy" id="463040"/>
    <lineage>
        <taxon>Bacteria</taxon>
        <taxon>Pseudomonadati</taxon>
        <taxon>Pseudomonadota</taxon>
        <taxon>Betaproteobacteria</taxon>
        <taxon>Burkholderiales</taxon>
        <taxon>Alcaligenaceae</taxon>
        <taxon>Bordetella</taxon>
    </lineage>
</organism>
<dbReference type="Gene3D" id="3.30.450.40">
    <property type="match status" value="1"/>
</dbReference>
<name>A0A1W6ZHU3_9BORD</name>
<dbReference type="GO" id="GO:0003677">
    <property type="term" value="F:DNA binding"/>
    <property type="evidence" value="ECO:0007669"/>
    <property type="project" value="UniProtKB-KW"/>
</dbReference>
<dbReference type="RefSeq" id="WP_086080496.1">
    <property type="nucleotide sequence ID" value="NZ_CP021111.1"/>
</dbReference>
<dbReference type="GO" id="GO:0003700">
    <property type="term" value="F:DNA-binding transcription factor activity"/>
    <property type="evidence" value="ECO:0007669"/>
    <property type="project" value="TreeGrafter"/>
</dbReference>
<dbReference type="InterPro" id="IPR029016">
    <property type="entry name" value="GAF-like_dom_sf"/>
</dbReference>
<keyword evidence="3" id="KW-0804">Transcription</keyword>
<keyword evidence="2" id="KW-0238">DNA-binding</keyword>
<dbReference type="KEGG" id="bgm:CAL15_22270"/>
<dbReference type="InterPro" id="IPR036390">
    <property type="entry name" value="WH_DNA-bd_sf"/>
</dbReference>
<feature type="domain" description="IclR-ED" evidence="5">
    <location>
        <begin position="68"/>
        <end position="250"/>
    </location>
</feature>
<reference evidence="6 7" key="1">
    <citation type="submission" date="2017-05" db="EMBL/GenBank/DDBJ databases">
        <title>Complete and WGS of Bordetella genogroups.</title>
        <authorList>
            <person name="Spilker T."/>
            <person name="LiPuma J."/>
        </authorList>
    </citation>
    <scope>NUCLEOTIDE SEQUENCE [LARGE SCALE GENOMIC DNA]</scope>
    <source>
        <strain evidence="6 7">AU7206</strain>
    </source>
</reference>
<dbReference type="Gene3D" id="1.10.10.10">
    <property type="entry name" value="Winged helix-like DNA-binding domain superfamily/Winged helix DNA-binding domain"/>
    <property type="match status" value="1"/>
</dbReference>